<comment type="caution">
    <text evidence="2">The sequence shown here is derived from an EMBL/GenBank/DDBJ whole genome shotgun (WGS) entry which is preliminary data.</text>
</comment>
<accession>A0ABY0HEB9</accession>
<keyword evidence="3" id="KW-1185">Reference proteome</keyword>
<feature type="compositionally biased region" description="Polar residues" evidence="1">
    <location>
        <begin position="164"/>
        <end position="174"/>
    </location>
</feature>
<evidence type="ECO:0000313" key="2">
    <source>
        <dbReference type="EMBL" id="RYO91528.1"/>
    </source>
</evidence>
<gene>
    <name evidence="2" type="ORF">DL762_002142</name>
</gene>
<name>A0ABY0HEB9_9PEZI</name>
<reference evidence="2 3" key="1">
    <citation type="submission" date="2018-06" db="EMBL/GenBank/DDBJ databases">
        <title>Complete Genomes of Monosporascus.</title>
        <authorList>
            <person name="Robinson A.J."/>
            <person name="Natvig D.O."/>
        </authorList>
    </citation>
    <scope>NUCLEOTIDE SEQUENCE [LARGE SCALE GENOMIC DNA]</scope>
    <source>
        <strain evidence="2 3">CBS 609.92</strain>
    </source>
</reference>
<feature type="region of interest" description="Disordered" evidence="1">
    <location>
        <begin position="126"/>
        <end position="181"/>
    </location>
</feature>
<protein>
    <submittedName>
        <fullName evidence="2">Uncharacterized protein</fullName>
    </submittedName>
</protein>
<organism evidence="2 3">
    <name type="scientific">Monosporascus cannonballus</name>
    <dbReference type="NCBI Taxonomy" id="155416"/>
    <lineage>
        <taxon>Eukaryota</taxon>
        <taxon>Fungi</taxon>
        <taxon>Dikarya</taxon>
        <taxon>Ascomycota</taxon>
        <taxon>Pezizomycotina</taxon>
        <taxon>Sordariomycetes</taxon>
        <taxon>Xylariomycetidae</taxon>
        <taxon>Xylariales</taxon>
        <taxon>Xylariales incertae sedis</taxon>
        <taxon>Monosporascus</taxon>
    </lineage>
</organism>
<evidence type="ECO:0000256" key="1">
    <source>
        <dbReference type="SAM" id="MobiDB-lite"/>
    </source>
</evidence>
<evidence type="ECO:0000313" key="3">
    <source>
        <dbReference type="Proteomes" id="UP000294003"/>
    </source>
</evidence>
<dbReference type="EMBL" id="QJNS01000040">
    <property type="protein sequence ID" value="RYO91528.1"/>
    <property type="molecule type" value="Genomic_DNA"/>
</dbReference>
<dbReference type="Proteomes" id="UP000294003">
    <property type="component" value="Unassembled WGS sequence"/>
</dbReference>
<proteinExistence type="predicted"/>
<sequence>MHRRRLLRSLRSEVVLPSYSDTACADISSTADTINLARQWGLNARHPNLLANGQQELRFPNLTSVKYKHEEPGILLAPHRQLRYEFVESPESLRPPLETNALDLEIGSPCPSGRWCFRGFPDDEFNEPASDHPLPPSTRGRSTPGYGTAEETEAAPAFARSMQPRPTRTGSATATGLPPDP</sequence>